<comment type="caution">
    <text evidence="1">The sequence shown here is derived from an EMBL/GenBank/DDBJ whole genome shotgun (WGS) entry which is preliminary data.</text>
</comment>
<gene>
    <name evidence="1" type="ORF">GCK32_020514</name>
</gene>
<accession>A0AAN8FQT1</accession>
<dbReference type="EMBL" id="WIXE01002459">
    <property type="protein sequence ID" value="KAK5984786.1"/>
    <property type="molecule type" value="Genomic_DNA"/>
</dbReference>
<organism evidence="1 2">
    <name type="scientific">Trichostrongylus colubriformis</name>
    <name type="common">Black scour worm</name>
    <dbReference type="NCBI Taxonomy" id="6319"/>
    <lineage>
        <taxon>Eukaryota</taxon>
        <taxon>Metazoa</taxon>
        <taxon>Ecdysozoa</taxon>
        <taxon>Nematoda</taxon>
        <taxon>Chromadorea</taxon>
        <taxon>Rhabditida</taxon>
        <taxon>Rhabditina</taxon>
        <taxon>Rhabditomorpha</taxon>
        <taxon>Strongyloidea</taxon>
        <taxon>Trichostrongylidae</taxon>
        <taxon>Trichostrongylus</taxon>
    </lineage>
</organism>
<dbReference type="AlphaFoldDB" id="A0AAN8FQT1"/>
<name>A0AAN8FQT1_TRICO</name>
<feature type="non-terminal residue" evidence="1">
    <location>
        <position position="1"/>
    </location>
</feature>
<evidence type="ECO:0000313" key="1">
    <source>
        <dbReference type="EMBL" id="KAK5984786.1"/>
    </source>
</evidence>
<sequence>EYCGSCFGMQQFQSGGFGRYDTLRNHN</sequence>
<dbReference type="Proteomes" id="UP001331761">
    <property type="component" value="Unassembled WGS sequence"/>
</dbReference>
<evidence type="ECO:0000313" key="2">
    <source>
        <dbReference type="Proteomes" id="UP001331761"/>
    </source>
</evidence>
<reference evidence="1 2" key="1">
    <citation type="submission" date="2019-10" db="EMBL/GenBank/DDBJ databases">
        <title>Assembly and Annotation for the nematode Trichostrongylus colubriformis.</title>
        <authorList>
            <person name="Martin J."/>
        </authorList>
    </citation>
    <scope>NUCLEOTIDE SEQUENCE [LARGE SCALE GENOMIC DNA]</scope>
    <source>
        <strain evidence="1">G859</strain>
        <tissue evidence="1">Whole worm</tissue>
    </source>
</reference>
<keyword evidence="2" id="KW-1185">Reference proteome</keyword>
<proteinExistence type="predicted"/>
<protein>
    <submittedName>
        <fullName evidence="1">Uncharacterized protein</fullName>
    </submittedName>
</protein>